<proteinExistence type="inferred from homology"/>
<feature type="transmembrane region" description="Helical" evidence="6">
    <location>
        <begin position="6"/>
        <end position="26"/>
    </location>
</feature>
<evidence type="ECO:0000256" key="3">
    <source>
        <dbReference type="ARBA" id="ARBA00022692"/>
    </source>
</evidence>
<name>A0A811KCR7_9BILA</name>
<comment type="subcellular location">
    <subcellularLocation>
        <location evidence="1">Membrane</location>
        <topology evidence="1">Multi-pass membrane protein</topology>
    </subcellularLocation>
</comment>
<accession>A0A811KCR7</accession>
<dbReference type="Proteomes" id="UP000614601">
    <property type="component" value="Unassembled WGS sequence"/>
</dbReference>
<feature type="transmembrane region" description="Helical" evidence="6">
    <location>
        <begin position="224"/>
        <end position="244"/>
    </location>
</feature>
<dbReference type="GO" id="GO:0016020">
    <property type="term" value="C:membrane"/>
    <property type="evidence" value="ECO:0007669"/>
    <property type="project" value="UniProtKB-SubCell"/>
</dbReference>
<evidence type="ECO:0000256" key="4">
    <source>
        <dbReference type="ARBA" id="ARBA00022989"/>
    </source>
</evidence>
<dbReference type="OrthoDB" id="10448149at2759"/>
<keyword evidence="5 6" id="KW-0472">Membrane</keyword>
<evidence type="ECO:0000256" key="6">
    <source>
        <dbReference type="RuleBase" id="RU280813"/>
    </source>
</evidence>
<sequence>MLWFEAIYMLVYCIPLYLMCIRMLYILWRRRKHFQSPFYKIVLVSGVFDCIGITLHHFTNRLANTEFFIEYILPYVFGYHYWLIPVNYMAYHCLHSALLSSFLMAFNRLTSFLPFYYDKIWQYQKLIMYACFGVLPFCLVFYMLLNPAGFTHDDTQLWFSYVGFDYEKDMTFGIVDSVVTFYYYLIISVTTFGLNLCNVAMLIRLRQKELTKMNRERPLTYSAIVIFVVQLAVMAAYFMFTINFLNVYVWLRFVLSPVTETLYLTPSLIVVVYVPSLRKEVFRRSSEVSSTIAPKTVTLVTSRSVRAF</sequence>
<keyword evidence="4 6" id="KW-1133">Transmembrane helix</keyword>
<dbReference type="PANTHER" id="PTHR31627">
    <property type="entry name" value="SERPENTINE RECEPTOR CLASS GAMMA-RELATED"/>
    <property type="match status" value="1"/>
</dbReference>
<keyword evidence="3 6" id="KW-0812">Transmembrane</keyword>
<gene>
    <name evidence="7" type="ORF">BOKJ2_LOCUS5150</name>
</gene>
<evidence type="ECO:0000256" key="5">
    <source>
        <dbReference type="ARBA" id="ARBA00023136"/>
    </source>
</evidence>
<comment type="similarity">
    <text evidence="2 6">Belongs to the nematode receptor-like protein srg family.</text>
</comment>
<dbReference type="EMBL" id="CAJFCW020000003">
    <property type="protein sequence ID" value="CAG9101097.1"/>
    <property type="molecule type" value="Genomic_DNA"/>
</dbReference>
<dbReference type="GO" id="GO:0004888">
    <property type="term" value="F:transmembrane signaling receptor activity"/>
    <property type="evidence" value="ECO:0007669"/>
    <property type="project" value="InterPro"/>
</dbReference>
<feature type="transmembrane region" description="Helical" evidence="6">
    <location>
        <begin position="38"/>
        <end position="59"/>
    </location>
</feature>
<dbReference type="InterPro" id="IPR051119">
    <property type="entry name" value="Nematode_SR-like"/>
</dbReference>
<protein>
    <recommendedName>
        <fullName evidence="6">Serpentine receptor class gamma</fullName>
    </recommendedName>
</protein>
<dbReference type="GO" id="GO:0007606">
    <property type="term" value="P:sensory perception of chemical stimulus"/>
    <property type="evidence" value="ECO:0007669"/>
    <property type="project" value="UniProtKB-UniRule"/>
</dbReference>
<organism evidence="7 8">
    <name type="scientific">Bursaphelenchus okinawaensis</name>
    <dbReference type="NCBI Taxonomy" id="465554"/>
    <lineage>
        <taxon>Eukaryota</taxon>
        <taxon>Metazoa</taxon>
        <taxon>Ecdysozoa</taxon>
        <taxon>Nematoda</taxon>
        <taxon>Chromadorea</taxon>
        <taxon>Rhabditida</taxon>
        <taxon>Tylenchina</taxon>
        <taxon>Tylenchomorpha</taxon>
        <taxon>Aphelenchoidea</taxon>
        <taxon>Aphelenchoididae</taxon>
        <taxon>Bursaphelenchus</taxon>
    </lineage>
</organism>
<dbReference type="EMBL" id="CAJFDH010000003">
    <property type="protein sequence ID" value="CAD5213553.1"/>
    <property type="molecule type" value="Genomic_DNA"/>
</dbReference>
<feature type="transmembrane region" description="Helical" evidence="6">
    <location>
        <begin position="79"/>
        <end position="106"/>
    </location>
</feature>
<feature type="transmembrane region" description="Helical" evidence="6">
    <location>
        <begin position="181"/>
        <end position="203"/>
    </location>
</feature>
<evidence type="ECO:0000313" key="8">
    <source>
        <dbReference type="Proteomes" id="UP000614601"/>
    </source>
</evidence>
<dbReference type="Proteomes" id="UP000783686">
    <property type="component" value="Unassembled WGS sequence"/>
</dbReference>
<reference evidence="7" key="1">
    <citation type="submission" date="2020-09" db="EMBL/GenBank/DDBJ databases">
        <authorList>
            <person name="Kikuchi T."/>
        </authorList>
    </citation>
    <scope>NUCLEOTIDE SEQUENCE</scope>
    <source>
        <strain evidence="7">SH1</strain>
    </source>
</reference>
<feature type="transmembrane region" description="Helical" evidence="6">
    <location>
        <begin position="250"/>
        <end position="274"/>
    </location>
</feature>
<evidence type="ECO:0000256" key="2">
    <source>
        <dbReference type="ARBA" id="ARBA00005692"/>
    </source>
</evidence>
<feature type="transmembrane region" description="Helical" evidence="6">
    <location>
        <begin position="126"/>
        <end position="145"/>
    </location>
</feature>
<dbReference type="InterPro" id="IPR000609">
    <property type="entry name" value="7TM_GPCR_serpentine_rcpt_Srg"/>
</dbReference>
<dbReference type="Pfam" id="PF02118">
    <property type="entry name" value="Srg"/>
    <property type="match status" value="1"/>
</dbReference>
<dbReference type="AlphaFoldDB" id="A0A811KCR7"/>
<evidence type="ECO:0000256" key="1">
    <source>
        <dbReference type="ARBA" id="ARBA00004141"/>
    </source>
</evidence>
<comment type="caution">
    <text evidence="7">The sequence shown here is derived from an EMBL/GenBank/DDBJ whole genome shotgun (WGS) entry which is preliminary data.</text>
</comment>
<dbReference type="PANTHER" id="PTHR31627:SF42">
    <property type="entry name" value="G_PROTEIN_RECEP_F1_2 DOMAIN-CONTAINING PROTEIN-RELATED"/>
    <property type="match status" value="1"/>
</dbReference>
<keyword evidence="8" id="KW-1185">Reference proteome</keyword>
<evidence type="ECO:0000313" key="7">
    <source>
        <dbReference type="EMBL" id="CAD5213553.1"/>
    </source>
</evidence>